<keyword evidence="6" id="KW-0299">Galactose metabolism</keyword>
<dbReference type="PRINTS" id="PR00473">
    <property type="entry name" value="GALCTOKINASE"/>
</dbReference>
<organism evidence="10 11">
    <name type="scientific">Acidithrix ferrooxidans</name>
    <dbReference type="NCBI Taxonomy" id="1280514"/>
    <lineage>
        <taxon>Bacteria</taxon>
        <taxon>Bacillati</taxon>
        <taxon>Actinomycetota</taxon>
        <taxon>Acidimicrobiia</taxon>
        <taxon>Acidimicrobiales</taxon>
        <taxon>Acidimicrobiaceae</taxon>
        <taxon>Acidithrix</taxon>
    </lineage>
</organism>
<dbReference type="PROSITE" id="PS00627">
    <property type="entry name" value="GHMP_KINASES_ATP"/>
    <property type="match status" value="1"/>
</dbReference>
<dbReference type="PANTHER" id="PTHR10457">
    <property type="entry name" value="MEVALONATE KINASE/GALACTOKINASE"/>
    <property type="match status" value="1"/>
</dbReference>
<keyword evidence="5" id="KW-0067">ATP-binding</keyword>
<dbReference type="InterPro" id="IPR014721">
    <property type="entry name" value="Ribsml_uS5_D2-typ_fold_subgr"/>
</dbReference>
<feature type="domain" description="GHMP kinase C-terminal" evidence="8">
    <location>
        <begin position="282"/>
        <end position="335"/>
    </location>
</feature>
<dbReference type="SUPFAM" id="SSF55060">
    <property type="entry name" value="GHMP Kinase, C-terminal domain"/>
    <property type="match status" value="1"/>
</dbReference>
<reference evidence="10 11" key="1">
    <citation type="submission" date="2015-01" db="EMBL/GenBank/DDBJ databases">
        <title>Draft genome of the acidophilic iron oxidizer Acidithrix ferrooxidans strain Py-F3.</title>
        <authorList>
            <person name="Poehlein A."/>
            <person name="Eisen S."/>
            <person name="Schloemann M."/>
            <person name="Johnson B.D."/>
            <person name="Daniel R."/>
            <person name="Muehling M."/>
        </authorList>
    </citation>
    <scope>NUCLEOTIDE SEQUENCE [LARGE SCALE GENOMIC DNA]</scope>
    <source>
        <strain evidence="10 11">Py-F3</strain>
    </source>
</reference>
<feature type="domain" description="GHMP kinase N-terminal" evidence="7">
    <location>
        <begin position="97"/>
        <end position="179"/>
    </location>
</feature>
<keyword evidence="4 10" id="KW-0418">Kinase</keyword>
<dbReference type="InterPro" id="IPR036554">
    <property type="entry name" value="GHMP_kinase_C_sf"/>
</dbReference>
<dbReference type="PRINTS" id="PR00959">
    <property type="entry name" value="MEVGALKINASE"/>
</dbReference>
<dbReference type="InterPro" id="IPR006203">
    <property type="entry name" value="GHMP_knse_ATP-bd_CS"/>
</dbReference>
<evidence type="ECO:0000259" key="9">
    <source>
        <dbReference type="Pfam" id="PF10509"/>
    </source>
</evidence>
<dbReference type="Pfam" id="PF08544">
    <property type="entry name" value="GHMP_kinases_C"/>
    <property type="match status" value="1"/>
</dbReference>
<keyword evidence="2 10" id="KW-0808">Transferase</keyword>
<evidence type="ECO:0000256" key="1">
    <source>
        <dbReference type="ARBA" id="ARBA00006566"/>
    </source>
</evidence>
<keyword evidence="6" id="KW-0119">Carbohydrate metabolism</keyword>
<dbReference type="EC" id="2.7.1.6" evidence="10"/>
<dbReference type="GO" id="GO:0004335">
    <property type="term" value="F:galactokinase activity"/>
    <property type="evidence" value="ECO:0007669"/>
    <property type="project" value="UniProtKB-EC"/>
</dbReference>
<dbReference type="Gene3D" id="3.30.70.890">
    <property type="entry name" value="GHMP kinase, C-terminal domain"/>
    <property type="match status" value="1"/>
</dbReference>
<evidence type="ECO:0000313" key="11">
    <source>
        <dbReference type="Proteomes" id="UP000032360"/>
    </source>
</evidence>
<dbReference type="InterPro" id="IPR020568">
    <property type="entry name" value="Ribosomal_Su5_D2-typ_SF"/>
</dbReference>
<dbReference type="Pfam" id="PF00288">
    <property type="entry name" value="GHMP_kinases_N"/>
    <property type="match status" value="1"/>
</dbReference>
<feature type="domain" description="Galactokinase N-terminal" evidence="9">
    <location>
        <begin position="10"/>
        <end position="58"/>
    </location>
</feature>
<dbReference type="InterPro" id="IPR019539">
    <property type="entry name" value="GalKase_N"/>
</dbReference>
<comment type="caution">
    <text evidence="10">The sequence shown here is derived from an EMBL/GenBank/DDBJ whole genome shotgun (WGS) entry which is preliminary data.</text>
</comment>
<dbReference type="STRING" id="1280514.AXFE_03630"/>
<comment type="similarity">
    <text evidence="1">Belongs to the GHMP kinase family. GalK subfamily.</text>
</comment>
<dbReference type="InterPro" id="IPR019741">
    <property type="entry name" value="Galactokinase_CS"/>
</dbReference>
<evidence type="ECO:0000256" key="6">
    <source>
        <dbReference type="ARBA" id="ARBA00023144"/>
    </source>
</evidence>
<gene>
    <name evidence="10" type="primary">galK</name>
    <name evidence="10" type="ORF">AXFE_03630</name>
</gene>
<dbReference type="PIRSF" id="PIRSF000530">
    <property type="entry name" value="Galactokinase"/>
    <property type="match status" value="1"/>
</dbReference>
<evidence type="ECO:0000259" key="7">
    <source>
        <dbReference type="Pfam" id="PF00288"/>
    </source>
</evidence>
<evidence type="ECO:0000256" key="4">
    <source>
        <dbReference type="ARBA" id="ARBA00022777"/>
    </source>
</evidence>
<dbReference type="SUPFAM" id="SSF54211">
    <property type="entry name" value="Ribosomal protein S5 domain 2-like"/>
    <property type="match status" value="1"/>
</dbReference>
<dbReference type="OrthoDB" id="250531at2"/>
<dbReference type="InterPro" id="IPR013750">
    <property type="entry name" value="GHMP_kinase_C_dom"/>
</dbReference>
<dbReference type="InterPro" id="IPR000705">
    <property type="entry name" value="Galactokinase"/>
</dbReference>
<evidence type="ECO:0000256" key="3">
    <source>
        <dbReference type="ARBA" id="ARBA00022741"/>
    </source>
</evidence>
<dbReference type="GO" id="GO:0005829">
    <property type="term" value="C:cytosol"/>
    <property type="evidence" value="ECO:0007669"/>
    <property type="project" value="TreeGrafter"/>
</dbReference>
<keyword evidence="11" id="KW-1185">Reference proteome</keyword>
<dbReference type="PANTHER" id="PTHR10457:SF7">
    <property type="entry name" value="GALACTOKINASE-RELATED"/>
    <property type="match status" value="1"/>
</dbReference>
<sequence length="372" mass="40030">MNLTSVLGKLFDENFNRSAEVIIRSPGRVNLIGEHTDYNGGLSLPFAIDRYVMVGISRRVDGQIRLLSNDQNGIFEISIEDLLKSPALGGWVRYPLGVFQTLIARGLPLGGCDVGVVSDLPMGAGLSSSAALLAGVGLALMESFGFELSKSELVEVIHFAESHYGGSPVGYLDQMAIVQSKANHALRIDFSDKSTLDVGLPFGEVAIFDSRVKHSISAGGYGLRRRECEEAAQRLGVASLSLASLSDAYDKLDDLHYRRTRHVLNENSRVSRVVDSLRKGLDVGIYLTASHASLRDDFEVSCKELDLIVDEALHFGASGARMVGGGFGGSVLVLGGDWEALSRSLEVKFNAMSLVEPKVLIVSTTGTLQRVA</sequence>
<name>A0A0D8HLM2_9ACTN</name>
<dbReference type="GO" id="GO:0006012">
    <property type="term" value="P:galactose metabolic process"/>
    <property type="evidence" value="ECO:0007669"/>
    <property type="project" value="UniProtKB-KW"/>
</dbReference>
<dbReference type="InterPro" id="IPR006204">
    <property type="entry name" value="GHMP_kinase_N_dom"/>
</dbReference>
<accession>A0A0D8HLM2</accession>
<dbReference type="RefSeq" id="WP_052604175.1">
    <property type="nucleotide sequence ID" value="NZ_JXYS01000007.1"/>
</dbReference>
<evidence type="ECO:0000259" key="8">
    <source>
        <dbReference type="Pfam" id="PF08544"/>
    </source>
</evidence>
<dbReference type="Pfam" id="PF10509">
    <property type="entry name" value="GalKase_gal_bdg"/>
    <property type="match status" value="1"/>
</dbReference>
<evidence type="ECO:0000256" key="2">
    <source>
        <dbReference type="ARBA" id="ARBA00022679"/>
    </source>
</evidence>
<dbReference type="Proteomes" id="UP000032360">
    <property type="component" value="Unassembled WGS sequence"/>
</dbReference>
<dbReference type="AlphaFoldDB" id="A0A0D8HLM2"/>
<dbReference type="GO" id="GO:0005524">
    <property type="term" value="F:ATP binding"/>
    <property type="evidence" value="ECO:0007669"/>
    <property type="project" value="UniProtKB-KW"/>
</dbReference>
<keyword evidence="3" id="KW-0547">Nucleotide-binding</keyword>
<dbReference type="EMBL" id="JXYS01000007">
    <property type="protein sequence ID" value="KJF18754.1"/>
    <property type="molecule type" value="Genomic_DNA"/>
</dbReference>
<dbReference type="Gene3D" id="3.30.230.10">
    <property type="match status" value="1"/>
</dbReference>
<dbReference type="PATRIC" id="fig|1280514.3.peg.497"/>
<evidence type="ECO:0000313" key="10">
    <source>
        <dbReference type="EMBL" id="KJF18754.1"/>
    </source>
</evidence>
<evidence type="ECO:0000256" key="5">
    <source>
        <dbReference type="ARBA" id="ARBA00022840"/>
    </source>
</evidence>
<dbReference type="PROSITE" id="PS00106">
    <property type="entry name" value="GALACTOKINASE"/>
    <property type="match status" value="1"/>
</dbReference>
<protein>
    <submittedName>
        <fullName evidence="10">Galactokinase</fullName>
        <ecNumber evidence="10">2.7.1.6</ecNumber>
    </submittedName>
</protein>
<dbReference type="InterPro" id="IPR006206">
    <property type="entry name" value="Mevalonate/galactokinase"/>
</dbReference>
<proteinExistence type="inferred from homology"/>